<comment type="cofactor">
    <cofactor evidence="1">
        <name>[4Fe-4S] cluster</name>
        <dbReference type="ChEBI" id="CHEBI:49883"/>
    </cofactor>
</comment>
<dbReference type="PROSITE" id="PS51918">
    <property type="entry name" value="RADICAL_SAM"/>
    <property type="match status" value="1"/>
</dbReference>
<gene>
    <name evidence="7" type="ORF">AL399_03475</name>
</gene>
<dbReference type="CDD" id="cd01335">
    <property type="entry name" value="Radical_SAM"/>
    <property type="match status" value="1"/>
</dbReference>
<dbReference type="InterPro" id="IPR058240">
    <property type="entry name" value="rSAM_sf"/>
</dbReference>
<dbReference type="SFLD" id="SFLDG01095">
    <property type="entry name" value="Uncharacterised_Radical_SAM_Su"/>
    <property type="match status" value="1"/>
</dbReference>
<dbReference type="Proteomes" id="UP000054172">
    <property type="component" value="Unassembled WGS sequence"/>
</dbReference>
<dbReference type="Gene3D" id="3.20.20.70">
    <property type="entry name" value="Aldolase class I"/>
    <property type="match status" value="1"/>
</dbReference>
<dbReference type="PANTHER" id="PTHR43409">
    <property type="entry name" value="ANAEROBIC MAGNESIUM-PROTOPORPHYRIN IX MONOMETHYL ESTER CYCLASE-RELATED"/>
    <property type="match status" value="1"/>
</dbReference>
<comment type="caution">
    <text evidence="7">The sequence shown here is derived from an EMBL/GenBank/DDBJ whole genome shotgun (WGS) entry which is preliminary data.</text>
</comment>
<protein>
    <recommendedName>
        <fullName evidence="6">Radical SAM core domain-containing protein</fullName>
    </recommendedName>
</protein>
<evidence type="ECO:0000256" key="3">
    <source>
        <dbReference type="ARBA" id="ARBA00022723"/>
    </source>
</evidence>
<dbReference type="PANTHER" id="PTHR43409:SF4">
    <property type="entry name" value="RADICAL SAM SUPERFAMILY PROTEIN"/>
    <property type="match status" value="1"/>
</dbReference>
<dbReference type="GO" id="GO:0051536">
    <property type="term" value="F:iron-sulfur cluster binding"/>
    <property type="evidence" value="ECO:0007669"/>
    <property type="project" value="UniProtKB-KW"/>
</dbReference>
<accession>A0A0Q4B1I8</accession>
<proteinExistence type="predicted"/>
<feature type="domain" description="Radical SAM core" evidence="6">
    <location>
        <begin position="15"/>
        <end position="245"/>
    </location>
</feature>
<dbReference type="EMBL" id="LIIK01000011">
    <property type="protein sequence ID" value="KQM09151.1"/>
    <property type="molecule type" value="Genomic_DNA"/>
</dbReference>
<keyword evidence="4" id="KW-0408">Iron</keyword>
<dbReference type="AlphaFoldDB" id="A0A0Q4B1I8"/>
<dbReference type="PATRIC" id="fig|1702214.3.peg.1214"/>
<keyword evidence="8" id="KW-1185">Reference proteome</keyword>
<dbReference type="SMART" id="SM00729">
    <property type="entry name" value="Elp3"/>
    <property type="match status" value="1"/>
</dbReference>
<keyword evidence="3" id="KW-0479">Metal-binding</keyword>
<evidence type="ECO:0000256" key="5">
    <source>
        <dbReference type="ARBA" id="ARBA00023014"/>
    </source>
</evidence>
<reference evidence="7" key="1">
    <citation type="submission" date="2015-08" db="EMBL/GenBank/DDBJ databases">
        <title>Candidatus Bacteriodes Periocalifornicus.</title>
        <authorList>
            <person name="McLean J.S."/>
            <person name="Kelley S."/>
        </authorList>
    </citation>
    <scope>NUCLEOTIDE SEQUENCE [LARGE SCALE GENOMIC DNA]</scope>
    <source>
        <strain evidence="7">12B</strain>
    </source>
</reference>
<dbReference type="STRING" id="1702214.AL399_03475"/>
<dbReference type="SFLD" id="SFLDS00029">
    <property type="entry name" value="Radical_SAM"/>
    <property type="match status" value="2"/>
</dbReference>
<keyword evidence="2" id="KW-0949">S-adenosyl-L-methionine</keyword>
<evidence type="ECO:0000256" key="1">
    <source>
        <dbReference type="ARBA" id="ARBA00001966"/>
    </source>
</evidence>
<name>A0A0Q4B1I8_9BACT</name>
<dbReference type="Pfam" id="PF04055">
    <property type="entry name" value="Radical_SAM"/>
    <property type="match status" value="1"/>
</dbReference>
<sequence length="296" mass="32992">MNQYPVYQEPLFRPPSEAHSAFVQATLGCSWNRCAFCSMYATKNYRVRPLEEVVRDLEALARWMPSCRKLFLADGNAFALPFHTLKAIAIEAHRVFPQLHRISAYSLARDILAKGEQELQELRELGISLLYIGVETGDAVLLKAICKPETPVSYREAFSKAHGAGISTSAMIITGLGGRLFSEAHARHSAELINELQPKFLSTLSLFLPEGEKVYAARFKGEYQPQTVLELMGEMRTFIEGLHLNATIFRSNHISNSLPLEGTLSKDQPRLLAEIDAAIMQEEQSPSGRFSGDAGY</sequence>
<dbReference type="SFLD" id="SFLDG01082">
    <property type="entry name" value="B12-binding_domain_containing"/>
    <property type="match status" value="1"/>
</dbReference>
<evidence type="ECO:0000256" key="2">
    <source>
        <dbReference type="ARBA" id="ARBA00022691"/>
    </source>
</evidence>
<keyword evidence="5" id="KW-0411">Iron-sulfur</keyword>
<dbReference type="GO" id="GO:0003824">
    <property type="term" value="F:catalytic activity"/>
    <property type="evidence" value="ECO:0007669"/>
    <property type="project" value="InterPro"/>
</dbReference>
<dbReference type="SUPFAM" id="SSF102114">
    <property type="entry name" value="Radical SAM enzymes"/>
    <property type="match status" value="1"/>
</dbReference>
<dbReference type="InterPro" id="IPR051198">
    <property type="entry name" value="BchE-like"/>
</dbReference>
<dbReference type="InterPro" id="IPR007197">
    <property type="entry name" value="rSAM"/>
</dbReference>
<dbReference type="GO" id="GO:0046872">
    <property type="term" value="F:metal ion binding"/>
    <property type="evidence" value="ECO:0007669"/>
    <property type="project" value="UniProtKB-KW"/>
</dbReference>
<dbReference type="InterPro" id="IPR013785">
    <property type="entry name" value="Aldolase_TIM"/>
</dbReference>
<organism evidence="7 8">
    <name type="scientific">Candidatus [Bacteroides] periocalifornicus</name>
    <dbReference type="NCBI Taxonomy" id="1702214"/>
    <lineage>
        <taxon>Bacteria</taxon>
        <taxon>Pseudomonadati</taxon>
        <taxon>Bacteroidota</taxon>
    </lineage>
</organism>
<evidence type="ECO:0000313" key="7">
    <source>
        <dbReference type="EMBL" id="KQM09151.1"/>
    </source>
</evidence>
<dbReference type="InterPro" id="IPR006638">
    <property type="entry name" value="Elp3/MiaA/NifB-like_rSAM"/>
</dbReference>
<evidence type="ECO:0000256" key="4">
    <source>
        <dbReference type="ARBA" id="ARBA00023004"/>
    </source>
</evidence>
<evidence type="ECO:0000313" key="8">
    <source>
        <dbReference type="Proteomes" id="UP000054172"/>
    </source>
</evidence>
<evidence type="ECO:0000259" key="6">
    <source>
        <dbReference type="PROSITE" id="PS51918"/>
    </source>
</evidence>